<dbReference type="AlphaFoldDB" id="A0A553K0A2"/>
<comment type="caution">
    <text evidence="2">The sequence shown here is derived from an EMBL/GenBank/DDBJ whole genome shotgun (WGS) entry which is preliminary data.</text>
</comment>
<dbReference type="RefSeq" id="WP_143938104.1">
    <property type="nucleotide sequence ID" value="NZ_VKKG01000003.1"/>
</dbReference>
<keyword evidence="3" id="KW-1185">Reference proteome</keyword>
<keyword evidence="1" id="KW-0732">Signal</keyword>
<organism evidence="2 3">
    <name type="scientific">Tessaracoccus rhinocerotis</name>
    <dbReference type="NCBI Taxonomy" id="1689449"/>
    <lineage>
        <taxon>Bacteria</taxon>
        <taxon>Bacillati</taxon>
        <taxon>Actinomycetota</taxon>
        <taxon>Actinomycetes</taxon>
        <taxon>Propionibacteriales</taxon>
        <taxon>Propionibacteriaceae</taxon>
        <taxon>Tessaracoccus</taxon>
    </lineage>
</organism>
<protein>
    <recommendedName>
        <fullName evidence="4">DUF3466 family protein</fullName>
    </recommendedName>
</protein>
<proteinExistence type="predicted"/>
<evidence type="ECO:0008006" key="4">
    <source>
        <dbReference type="Google" id="ProtNLM"/>
    </source>
</evidence>
<evidence type="ECO:0000256" key="1">
    <source>
        <dbReference type="SAM" id="SignalP"/>
    </source>
</evidence>
<feature type="chain" id="PRO_5022030178" description="DUF3466 family protein" evidence="1">
    <location>
        <begin position="28"/>
        <end position="483"/>
    </location>
</feature>
<accession>A0A553K0A2</accession>
<name>A0A553K0A2_9ACTN</name>
<reference evidence="2 3" key="1">
    <citation type="submission" date="2019-07" db="EMBL/GenBank/DDBJ databases">
        <authorList>
            <person name="Zhou L.-Y."/>
        </authorList>
    </citation>
    <scope>NUCLEOTIDE SEQUENCE [LARGE SCALE GENOMIC DNA]</scope>
    <source>
        <strain evidence="2 3">YIM 101269</strain>
    </source>
</reference>
<gene>
    <name evidence="2" type="ORF">FOJ82_08705</name>
</gene>
<dbReference type="EMBL" id="VKKG01000003">
    <property type="protein sequence ID" value="TRY18128.1"/>
    <property type="molecule type" value="Genomic_DNA"/>
</dbReference>
<evidence type="ECO:0000313" key="3">
    <source>
        <dbReference type="Proteomes" id="UP000317638"/>
    </source>
</evidence>
<feature type="signal peptide" evidence="1">
    <location>
        <begin position="1"/>
        <end position="27"/>
    </location>
</feature>
<dbReference type="Proteomes" id="UP000317638">
    <property type="component" value="Unassembled WGS sequence"/>
</dbReference>
<evidence type="ECO:0000313" key="2">
    <source>
        <dbReference type="EMBL" id="TRY18128.1"/>
    </source>
</evidence>
<dbReference type="OrthoDB" id="3718652at2"/>
<sequence length="483" mass="49746">MKRFLTMCATGALVVGGSVLAAQPAHAATPPSYAVMLLQPVGGLPNSHASGINARGDVVGSSEPTGLTIDGGGHATLWKSRTGHGTAFAPQFPASQQLDVAGDGTIVGNWAVGQPSTFWYADGTGTAIQHEGAYSRVGQISETGKAVFTVYATSSQVFTVTSPTALTALPDPAGSTSPSGVGISDDGRHVVGTAQAGSATVPALWTDGVGKLLALPTGATAAHLASVNDAGTSSGCATIGGVQNAFRFTAAGAATKLPALAGFPSACANAINNSGALAGTSSTANHADSRAVVWVDGVVHDLNAFAAQRAGYTLTSVNGINASGQIVGSARLADGTYRGFIATPSTAETIYTAPGYHRFNGRAWKTACEPYSRTTRCRTEIVATQVQYKNGGYSRVTDWAFNNLTYTPSPRSLWARNPLGNTGEWTADDGRKWRTECDTPTTGKNGCRSYVFARVADATPKPGGGYTYTVESMWVFNNIVKFS</sequence>